<dbReference type="Proteomes" id="UP000576645">
    <property type="component" value="Unassembled WGS sequence"/>
</dbReference>
<dbReference type="AlphaFoldDB" id="A0AAP6ZRE7"/>
<evidence type="ECO:0000313" key="3">
    <source>
        <dbReference type="Proteomes" id="UP000576645"/>
    </source>
</evidence>
<keyword evidence="1" id="KW-0732">Signal</keyword>
<sequence length="107" mass="11863">MKKLFISTLLMVSALSAVATEDKDTYTIPVAELKTVEQKFNVAQFGQQVAVMALSYVKEIRDVDGKKVVDVVIVDKLCHVTVIEHDNGLQAEQVACDAGNYFDNRDK</sequence>
<organism evidence="2 3">
    <name type="scientific">Vibrio coralliilyticus</name>
    <dbReference type="NCBI Taxonomy" id="190893"/>
    <lineage>
        <taxon>Bacteria</taxon>
        <taxon>Pseudomonadati</taxon>
        <taxon>Pseudomonadota</taxon>
        <taxon>Gammaproteobacteria</taxon>
        <taxon>Vibrionales</taxon>
        <taxon>Vibrionaceae</taxon>
        <taxon>Vibrio</taxon>
    </lineage>
</organism>
<accession>A0AAP6ZRE7</accession>
<evidence type="ECO:0000256" key="1">
    <source>
        <dbReference type="SAM" id="SignalP"/>
    </source>
</evidence>
<proteinExistence type="predicted"/>
<reference evidence="2 3" key="1">
    <citation type="submission" date="2019-09" db="EMBL/GenBank/DDBJ databases">
        <title>Draft genome sequencing and comparative genomics of hatchery-associated Vibrios.</title>
        <authorList>
            <person name="Kehlet-Delgado H."/>
            <person name="Mueller R.S."/>
        </authorList>
    </citation>
    <scope>NUCLEOTIDE SEQUENCE [LARGE SCALE GENOMIC DNA]</scope>
    <source>
        <strain evidence="2 3">09-121-3</strain>
    </source>
</reference>
<feature type="chain" id="PRO_5042930472" evidence="1">
    <location>
        <begin position="20"/>
        <end position="107"/>
    </location>
</feature>
<feature type="signal peptide" evidence="1">
    <location>
        <begin position="1"/>
        <end position="19"/>
    </location>
</feature>
<comment type="caution">
    <text evidence="2">The sequence shown here is derived from an EMBL/GenBank/DDBJ whole genome shotgun (WGS) entry which is preliminary data.</text>
</comment>
<dbReference type="EMBL" id="VTXP01000015">
    <property type="protein sequence ID" value="NOJ25251.1"/>
    <property type="molecule type" value="Genomic_DNA"/>
</dbReference>
<evidence type="ECO:0000313" key="2">
    <source>
        <dbReference type="EMBL" id="NOJ25251.1"/>
    </source>
</evidence>
<protein>
    <submittedName>
        <fullName evidence="2">Uncharacterized protein</fullName>
    </submittedName>
</protein>
<dbReference type="RefSeq" id="WP_171353747.1">
    <property type="nucleotide sequence ID" value="NZ_VTXP01000015.1"/>
</dbReference>
<name>A0AAP6ZRE7_9VIBR</name>
<gene>
    <name evidence="2" type="ORF">F0238_21230</name>
</gene>